<evidence type="ECO:0000256" key="2">
    <source>
        <dbReference type="ARBA" id="ARBA00004687"/>
    </source>
</evidence>
<evidence type="ECO:0000256" key="5">
    <source>
        <dbReference type="ARBA" id="ARBA00022676"/>
    </source>
</evidence>
<keyword evidence="9 11" id="KW-1133">Transmembrane helix</keyword>
<keyword evidence="4 11" id="KW-0337">GPI-anchor biosynthesis</keyword>
<keyword evidence="13" id="KW-1185">Reference proteome</keyword>
<keyword evidence="5 11" id="KW-0328">Glycosyltransferase</keyword>
<evidence type="ECO:0000256" key="3">
    <source>
        <dbReference type="ARBA" id="ARBA00011071"/>
    </source>
</evidence>
<evidence type="ECO:0000256" key="4">
    <source>
        <dbReference type="ARBA" id="ARBA00022502"/>
    </source>
</evidence>
<evidence type="ECO:0000256" key="8">
    <source>
        <dbReference type="ARBA" id="ARBA00022824"/>
    </source>
</evidence>
<feature type="transmembrane region" description="Helical" evidence="11">
    <location>
        <begin position="115"/>
        <end position="137"/>
    </location>
</feature>
<dbReference type="EC" id="2.4.1.-" evidence="11"/>
<protein>
    <recommendedName>
        <fullName evidence="11">GPI mannosyltransferase 1</fullName>
        <ecNumber evidence="11">2.4.1.-</ecNumber>
    </recommendedName>
    <alternativeName>
        <fullName evidence="11">GPI mannosyltransferase I</fullName>
    </alternativeName>
</protein>
<feature type="transmembrane region" description="Helical" evidence="11">
    <location>
        <begin position="181"/>
        <end position="201"/>
    </location>
</feature>
<organism evidence="12 13">
    <name type="scientific">Handroanthus impetiginosus</name>
    <dbReference type="NCBI Taxonomy" id="429701"/>
    <lineage>
        <taxon>Eukaryota</taxon>
        <taxon>Viridiplantae</taxon>
        <taxon>Streptophyta</taxon>
        <taxon>Embryophyta</taxon>
        <taxon>Tracheophyta</taxon>
        <taxon>Spermatophyta</taxon>
        <taxon>Magnoliopsida</taxon>
        <taxon>eudicotyledons</taxon>
        <taxon>Gunneridae</taxon>
        <taxon>Pentapetalae</taxon>
        <taxon>asterids</taxon>
        <taxon>lamiids</taxon>
        <taxon>Lamiales</taxon>
        <taxon>Bignoniaceae</taxon>
        <taxon>Crescentiina</taxon>
        <taxon>Tabebuia alliance</taxon>
        <taxon>Handroanthus</taxon>
    </lineage>
</organism>
<evidence type="ECO:0000256" key="11">
    <source>
        <dbReference type="RuleBase" id="RU365064"/>
    </source>
</evidence>
<dbReference type="GO" id="GO:0006506">
    <property type="term" value="P:GPI anchor biosynthetic process"/>
    <property type="evidence" value="ECO:0007669"/>
    <property type="project" value="UniProtKB-UniPathway"/>
</dbReference>
<evidence type="ECO:0000313" key="12">
    <source>
        <dbReference type="EMBL" id="PIN19262.1"/>
    </source>
</evidence>
<dbReference type="Pfam" id="PF05007">
    <property type="entry name" value="Mannosyl_trans"/>
    <property type="match status" value="2"/>
</dbReference>
<dbReference type="EMBL" id="NKXS01001308">
    <property type="protein sequence ID" value="PIN19262.1"/>
    <property type="molecule type" value="Genomic_DNA"/>
</dbReference>
<feature type="transmembrane region" description="Helical" evidence="11">
    <location>
        <begin position="74"/>
        <end position="95"/>
    </location>
</feature>
<accession>A0A2G9HP13</accession>
<comment type="similarity">
    <text evidence="3 11">Belongs to the PIGM family.</text>
</comment>
<feature type="transmembrane region" description="Helical" evidence="11">
    <location>
        <begin position="144"/>
        <end position="161"/>
    </location>
</feature>
<evidence type="ECO:0000256" key="10">
    <source>
        <dbReference type="ARBA" id="ARBA00023136"/>
    </source>
</evidence>
<dbReference type="PANTHER" id="PTHR12886:SF0">
    <property type="entry name" value="GPI MANNOSYLTRANSFERASE 1"/>
    <property type="match status" value="1"/>
</dbReference>
<comment type="pathway">
    <text evidence="2 11">Glycolipid biosynthesis; glycosylphosphatidylinositol-anchor biosynthesis.</text>
</comment>
<sequence length="224" mass="26159">MYRSSRLGSVFATLGAVHQMTRKVTMHFQPGKKPVLVDWNSRTSKSSWDSSNTKITNPRHIWNFFTSMITWRRVMLGIISGSTFFSLTGFCFYLYGWDFLNEALLYHLTLQLVLIYPFAFDLPFCLLLQTLTFVAFNEVVTAQYFVWFFCLLPLMLPWSSMKLKWKDVASIFLWIGAQTHWLMWASLLFMAANTFVIVNIIRSHVYCPLFKQFQASSSKAMKDD</sequence>
<dbReference type="OrthoDB" id="1741594at2759"/>
<keyword evidence="8 11" id="KW-0256">Endoplasmic reticulum</keyword>
<evidence type="ECO:0000313" key="13">
    <source>
        <dbReference type="Proteomes" id="UP000231279"/>
    </source>
</evidence>
<dbReference type="GO" id="GO:0051751">
    <property type="term" value="F:alpha-1,4-mannosyltransferase activity"/>
    <property type="evidence" value="ECO:0007669"/>
    <property type="project" value="InterPro"/>
</dbReference>
<evidence type="ECO:0000256" key="7">
    <source>
        <dbReference type="ARBA" id="ARBA00022692"/>
    </source>
</evidence>
<comment type="caution">
    <text evidence="11">Lacks conserved residue(s) required for the propagation of feature annotation.</text>
</comment>
<keyword evidence="7 11" id="KW-0812">Transmembrane</keyword>
<dbReference type="GO" id="GO:0004376">
    <property type="term" value="F:GPI mannosyltransferase activity"/>
    <property type="evidence" value="ECO:0007669"/>
    <property type="project" value="InterPro"/>
</dbReference>
<dbReference type="STRING" id="429701.A0A2G9HP13"/>
<name>A0A2G9HP13_9LAMI</name>
<proteinExistence type="inferred from homology"/>
<comment type="function">
    <text evidence="11">Catalytic subunit of the glycosylphosphatidylinositol-mannosyltransferase I complex which catalyzes the transfer of the first mannose, via an alpha-1,4 bond from a dolichol-phosphate-mannose (Dol-P-Man) to the glucosaminyl acyl phosphatidylinositol (GlcN-(acyl)PI) intermediate to generate alpha-D-Man-(1-&gt;4)-alpha-D-GlcN-(1-&gt;6)-(1-radyl,2-acyl-sn-glycero-3-phospho)-2-acyl-inositol and participates in the sixth step of the glycosylphosphatidylinositol-anchor biosynthesis.</text>
</comment>
<evidence type="ECO:0000256" key="1">
    <source>
        <dbReference type="ARBA" id="ARBA00004477"/>
    </source>
</evidence>
<dbReference type="GO" id="GO:1990529">
    <property type="term" value="C:glycosylphosphatidylinositol-mannosyltransferase I complex"/>
    <property type="evidence" value="ECO:0007669"/>
    <property type="project" value="TreeGrafter"/>
</dbReference>
<keyword evidence="10 11" id="KW-0472">Membrane</keyword>
<comment type="subcellular location">
    <subcellularLocation>
        <location evidence="1 11">Endoplasmic reticulum membrane</location>
        <topology evidence="1 11">Multi-pass membrane protein</topology>
    </subcellularLocation>
</comment>
<keyword evidence="6 11" id="KW-0808">Transferase</keyword>
<comment type="caution">
    <text evidence="12">The sequence shown here is derived from an EMBL/GenBank/DDBJ whole genome shotgun (WGS) entry which is preliminary data.</text>
</comment>
<evidence type="ECO:0000256" key="6">
    <source>
        <dbReference type="ARBA" id="ARBA00022679"/>
    </source>
</evidence>
<dbReference type="GO" id="GO:0005789">
    <property type="term" value="C:endoplasmic reticulum membrane"/>
    <property type="evidence" value="ECO:0007669"/>
    <property type="project" value="UniProtKB-SubCell"/>
</dbReference>
<dbReference type="UniPathway" id="UPA00196"/>
<dbReference type="AlphaFoldDB" id="A0A2G9HP13"/>
<dbReference type="PANTHER" id="PTHR12886">
    <property type="entry name" value="PIG-M MANNOSYLTRANSFERASE"/>
    <property type="match status" value="1"/>
</dbReference>
<reference evidence="13" key="1">
    <citation type="journal article" date="2018" name="Gigascience">
        <title>Genome assembly of the Pink Ipe (Handroanthus impetiginosus, Bignoniaceae), a highly valued, ecologically keystone Neotropical timber forest tree.</title>
        <authorList>
            <person name="Silva-Junior O.B."/>
            <person name="Grattapaglia D."/>
            <person name="Novaes E."/>
            <person name="Collevatti R.G."/>
        </authorList>
    </citation>
    <scope>NUCLEOTIDE SEQUENCE [LARGE SCALE GENOMIC DNA]</scope>
    <source>
        <strain evidence="13">cv. UFG-1</strain>
    </source>
</reference>
<evidence type="ECO:0000256" key="9">
    <source>
        <dbReference type="ARBA" id="ARBA00022989"/>
    </source>
</evidence>
<dbReference type="InterPro" id="IPR007704">
    <property type="entry name" value="PIG-M"/>
</dbReference>
<gene>
    <name evidence="12" type="ORF">CDL12_08060</name>
</gene>
<dbReference type="Proteomes" id="UP000231279">
    <property type="component" value="Unassembled WGS sequence"/>
</dbReference>